<dbReference type="InterPro" id="IPR014048">
    <property type="entry name" value="MethylDNA_cys_MeTrfase_DNA-bd"/>
</dbReference>
<evidence type="ECO:0000256" key="1">
    <source>
        <dbReference type="ARBA" id="ARBA00022763"/>
    </source>
</evidence>
<dbReference type="EMBL" id="JBELQC010000001">
    <property type="protein sequence ID" value="MFL9840224.1"/>
    <property type="molecule type" value="Genomic_DNA"/>
</dbReference>
<evidence type="ECO:0000313" key="4">
    <source>
        <dbReference type="EMBL" id="MFL9840224.1"/>
    </source>
</evidence>
<dbReference type="GO" id="GO:0032259">
    <property type="term" value="P:methylation"/>
    <property type="evidence" value="ECO:0007669"/>
    <property type="project" value="UniProtKB-KW"/>
</dbReference>
<reference evidence="4 5" key="1">
    <citation type="submission" date="2024-06" db="EMBL/GenBank/DDBJ databases">
        <authorList>
            <person name="Kaempfer P."/>
            <person name="Viver T."/>
        </authorList>
    </citation>
    <scope>NUCLEOTIDE SEQUENCE [LARGE SCALE GENOMIC DNA]</scope>
    <source>
        <strain evidence="4 5">ST-64</strain>
    </source>
</reference>
<dbReference type="InterPro" id="IPR008332">
    <property type="entry name" value="MethylG_MeTrfase_N"/>
</dbReference>
<dbReference type="GO" id="GO:0003908">
    <property type="term" value="F:methylated-DNA-[protein]-cysteine S-methyltransferase activity"/>
    <property type="evidence" value="ECO:0007669"/>
    <property type="project" value="UniProtKB-EC"/>
</dbReference>
<evidence type="ECO:0000313" key="5">
    <source>
        <dbReference type="Proteomes" id="UP001629244"/>
    </source>
</evidence>
<dbReference type="InterPro" id="IPR036217">
    <property type="entry name" value="MethylDNA_cys_MeTrfase_DNAb"/>
</dbReference>
<sequence length="154" mass="16168">MYARDHAVIATPIGPIRIEGDERVVASVRFCAGAAPVAGVTAPVRAAGEQLAAYFEGCLQAFDLPLPAPASPRGRELRDGLIAIGYARTASYGELARTLNSGARAIGQLCARNPLPIIVPCHRITAAGGTLGSYSAGDGPATKQWLLDHEQRHR</sequence>
<accession>A0ABW8YIY0</accession>
<keyword evidence="1" id="KW-0227">DNA damage</keyword>
<dbReference type="PANTHER" id="PTHR10815">
    <property type="entry name" value="METHYLATED-DNA--PROTEIN-CYSTEINE METHYLTRANSFERASE"/>
    <property type="match status" value="1"/>
</dbReference>
<dbReference type="InterPro" id="IPR036388">
    <property type="entry name" value="WH-like_DNA-bd_sf"/>
</dbReference>
<evidence type="ECO:0000259" key="3">
    <source>
        <dbReference type="Pfam" id="PF02870"/>
    </source>
</evidence>
<dbReference type="EC" id="2.1.1.63" evidence="4"/>
<dbReference type="SUPFAM" id="SSF53155">
    <property type="entry name" value="Methylated DNA-protein cysteine methyltransferase domain"/>
    <property type="match status" value="1"/>
</dbReference>
<dbReference type="Gene3D" id="1.10.10.10">
    <property type="entry name" value="Winged helix-like DNA-binding domain superfamily/Winged helix DNA-binding domain"/>
    <property type="match status" value="1"/>
</dbReference>
<keyword evidence="5" id="KW-1185">Reference proteome</keyword>
<organism evidence="4 5">
    <name type="scientific">Sphingomonas plantiphila</name>
    <dbReference type="NCBI Taxonomy" id="3163295"/>
    <lineage>
        <taxon>Bacteria</taxon>
        <taxon>Pseudomonadati</taxon>
        <taxon>Pseudomonadota</taxon>
        <taxon>Alphaproteobacteria</taxon>
        <taxon>Sphingomonadales</taxon>
        <taxon>Sphingomonadaceae</taxon>
        <taxon>Sphingomonas</taxon>
    </lineage>
</organism>
<dbReference type="Pfam" id="PF01035">
    <property type="entry name" value="DNA_binding_1"/>
    <property type="match status" value="1"/>
</dbReference>
<feature type="domain" description="Methylated-DNA-[protein]-cysteine S-methyltransferase DNA binding" evidence="2">
    <location>
        <begin position="81"/>
        <end position="151"/>
    </location>
</feature>
<dbReference type="PANTHER" id="PTHR10815:SF13">
    <property type="entry name" value="METHYLATED-DNA--PROTEIN-CYSTEINE METHYLTRANSFERASE"/>
    <property type="match status" value="1"/>
</dbReference>
<protein>
    <submittedName>
        <fullName evidence="4">Methylated-DNA--[protein]-cysteine S-methyltransferase</fullName>
        <ecNumber evidence="4">2.1.1.63</ecNumber>
    </submittedName>
</protein>
<dbReference type="InterPro" id="IPR036631">
    <property type="entry name" value="MGMT_N_sf"/>
</dbReference>
<dbReference type="CDD" id="cd06445">
    <property type="entry name" value="ATase"/>
    <property type="match status" value="1"/>
</dbReference>
<proteinExistence type="predicted"/>
<dbReference type="SUPFAM" id="SSF46767">
    <property type="entry name" value="Methylated DNA-protein cysteine methyltransferase, C-terminal domain"/>
    <property type="match status" value="1"/>
</dbReference>
<dbReference type="Pfam" id="PF02870">
    <property type="entry name" value="Methyltransf_1N"/>
    <property type="match status" value="1"/>
</dbReference>
<name>A0ABW8YIY0_9SPHN</name>
<dbReference type="Proteomes" id="UP001629244">
    <property type="component" value="Unassembled WGS sequence"/>
</dbReference>
<keyword evidence="4" id="KW-0489">Methyltransferase</keyword>
<gene>
    <name evidence="4" type="ORF">ABS767_04550</name>
</gene>
<dbReference type="RefSeq" id="WP_408077170.1">
    <property type="nucleotide sequence ID" value="NZ_JBELQC010000001.1"/>
</dbReference>
<feature type="domain" description="Methylguanine DNA methyltransferase ribonuclease-like" evidence="3">
    <location>
        <begin position="7"/>
        <end position="67"/>
    </location>
</feature>
<dbReference type="Gene3D" id="3.30.160.70">
    <property type="entry name" value="Methylated DNA-protein cysteine methyltransferase domain"/>
    <property type="match status" value="1"/>
</dbReference>
<comment type="caution">
    <text evidence="4">The sequence shown here is derived from an EMBL/GenBank/DDBJ whole genome shotgun (WGS) entry which is preliminary data.</text>
</comment>
<keyword evidence="4" id="KW-0808">Transferase</keyword>
<dbReference type="NCBIfam" id="TIGR00589">
    <property type="entry name" value="ogt"/>
    <property type="match status" value="1"/>
</dbReference>
<evidence type="ECO:0000259" key="2">
    <source>
        <dbReference type="Pfam" id="PF01035"/>
    </source>
</evidence>